<feature type="compositionally biased region" description="Acidic residues" evidence="2">
    <location>
        <begin position="521"/>
        <end position="543"/>
    </location>
</feature>
<dbReference type="InterPro" id="IPR019734">
    <property type="entry name" value="TPR_rpt"/>
</dbReference>
<proteinExistence type="predicted"/>
<reference evidence="3" key="1">
    <citation type="submission" date="2020-05" db="EMBL/GenBank/DDBJ databases">
        <title>Phylogenomic resolution of chytrid fungi.</title>
        <authorList>
            <person name="Stajich J.E."/>
            <person name="Amses K."/>
            <person name="Simmons R."/>
            <person name="Seto K."/>
            <person name="Myers J."/>
            <person name="Bonds A."/>
            <person name="Quandt C.A."/>
            <person name="Barry K."/>
            <person name="Liu P."/>
            <person name="Grigoriev I."/>
            <person name="Longcore J.E."/>
            <person name="James T.Y."/>
        </authorList>
    </citation>
    <scope>NUCLEOTIDE SEQUENCE</scope>
    <source>
        <strain evidence="3">JEL0513</strain>
    </source>
</reference>
<feature type="compositionally biased region" description="Polar residues" evidence="2">
    <location>
        <begin position="318"/>
        <end position="331"/>
    </location>
</feature>
<dbReference type="SMART" id="SM00028">
    <property type="entry name" value="TPR"/>
    <property type="match status" value="2"/>
</dbReference>
<feature type="region of interest" description="Disordered" evidence="2">
    <location>
        <begin position="289"/>
        <end position="331"/>
    </location>
</feature>
<evidence type="ECO:0000256" key="2">
    <source>
        <dbReference type="SAM" id="MobiDB-lite"/>
    </source>
</evidence>
<comment type="caution">
    <text evidence="3">The sequence shown here is derived from an EMBL/GenBank/DDBJ whole genome shotgun (WGS) entry which is preliminary data.</text>
</comment>
<dbReference type="PROSITE" id="PS50005">
    <property type="entry name" value="TPR"/>
    <property type="match status" value="1"/>
</dbReference>
<keyword evidence="1" id="KW-0802">TPR repeat</keyword>
<feature type="region of interest" description="Disordered" evidence="2">
    <location>
        <begin position="519"/>
        <end position="544"/>
    </location>
</feature>
<dbReference type="SUPFAM" id="SSF48452">
    <property type="entry name" value="TPR-like"/>
    <property type="match status" value="1"/>
</dbReference>
<evidence type="ECO:0000256" key="1">
    <source>
        <dbReference type="PROSITE-ProRule" id="PRU00339"/>
    </source>
</evidence>
<protein>
    <submittedName>
        <fullName evidence="3">Uncharacterized protein</fullName>
    </submittedName>
</protein>
<feature type="region of interest" description="Disordered" evidence="2">
    <location>
        <begin position="792"/>
        <end position="813"/>
    </location>
</feature>
<organism evidence="3 4">
    <name type="scientific">Physocladia obscura</name>
    <dbReference type="NCBI Taxonomy" id="109957"/>
    <lineage>
        <taxon>Eukaryota</taxon>
        <taxon>Fungi</taxon>
        <taxon>Fungi incertae sedis</taxon>
        <taxon>Chytridiomycota</taxon>
        <taxon>Chytridiomycota incertae sedis</taxon>
        <taxon>Chytridiomycetes</taxon>
        <taxon>Chytridiales</taxon>
        <taxon>Chytriomycetaceae</taxon>
        <taxon>Physocladia</taxon>
    </lineage>
</organism>
<gene>
    <name evidence="3" type="ORF">HK100_002102</name>
</gene>
<dbReference type="AlphaFoldDB" id="A0AAD5SVV0"/>
<feature type="repeat" description="TPR" evidence="1">
    <location>
        <begin position="830"/>
        <end position="863"/>
    </location>
</feature>
<evidence type="ECO:0000313" key="4">
    <source>
        <dbReference type="Proteomes" id="UP001211907"/>
    </source>
</evidence>
<feature type="compositionally biased region" description="Polar residues" evidence="2">
    <location>
        <begin position="792"/>
        <end position="807"/>
    </location>
</feature>
<sequence>MPNEEVRVRVVGENANIDITLHDRDQSQDDHAVIIQKTADQANSEYEYDSEYSESIYDDDEDDDVYADLGLKRLPNWIIPGTDGHKITIWKYDFSEKKEIWISNGYCHTLDESPISWRFAAISHVWASKNKKDDPSYKVENFNAVDIEPDLVESSKDLKAVIQKMNNTEDCKVQPWQLNRLARVKQIMTYVAKKDGLEWFWMDMISVDQTNKFVIRDSTYVMSYVYHTAALTVVLHSTTDGANFKEWESRVWTIQEKWLSRKFRHVWWPQNDSKPDGSIQNFITSAQTFKDENEDDNDDNEDNNGDNESEDNDQENDASPNPRSNFHIQETVQTPNVTFVTRLARSVKPPTDLKNLLKESFTRDCNPDFIQDRVYSLRVFNNAVYEKPVVYTKDLDTLLMECAVESATNKERPDLSMITRTRGFDKPDKPGMSLILDIDMYHKLSDKERLELKPEDPVYGITSVIPKVGVMFDGVVPVTFKDQNLVKTSRTDVGSSKNVFGNMVGRFVLTFDTMDKLFNDGPDDDNGLDQDEPTENNEPDNEEQVDKLSVSEALDAAKSIISSAQTHSDKDLAQHYTDIIGNLIDAIPSGFDTVVSGDENLIYKDQLEEARSAFITMYNFLVSQFLASEFSEPVENIVEYARRLQLLQPNESSAQASLGFVLYRAELYEESQTVLKKVLEMDDLDTEAEKNILKLLEVLENEISVTDEINKNIDNAIVHATKLIEDADRLQKSQSTTENIVAAHNIYTDAINTLEGSVENGFETIKASSYRGIDYSKISKQLGEAYSKRSLTYTETTSSDNVPTENNETADENDSALGDLLKSVDLFPTAQLHFQLGQKYFDKKEYQNAVTNLSRALELPAENKDYQKIKLLLKLAERADQLDITEQVPTYLQRKGTILCSLIYGLLQTPLEPLVNTAVYDSSQDPVAKFISNSVVLFNHFVPYKIRQSIQSQPVTLSHILTTVWDEVNNKVSSDKNQSDAHTNTITALEMYAIALVVRYHATHCDCVCCSILKYSNTVQEIIDGNEKFGAILNALGEKQITKESEAELIMNFSDAWDEDEDEDNDENTSNRNGKKIDVGCFNSMAVFKYTIYKYCKFEIDSIQVTVPSVGEIYKRRPVILGLVVLAARVFADSPVLKHELFHSDPKSPWNYFVPILTRSGEKVLARVNASNLCISEPFNISKVTILPVQEYVDEKKAPKFGETRIYKNSRSGTGNIICAQIPMSFVDTIAVKTTVGPKYLKSIDGLMDTTSYIVS</sequence>
<feature type="compositionally biased region" description="Acidic residues" evidence="2">
    <location>
        <begin position="292"/>
        <end position="316"/>
    </location>
</feature>
<dbReference type="Gene3D" id="1.25.40.10">
    <property type="entry name" value="Tetratricopeptide repeat domain"/>
    <property type="match status" value="2"/>
</dbReference>
<dbReference type="Proteomes" id="UP001211907">
    <property type="component" value="Unassembled WGS sequence"/>
</dbReference>
<name>A0AAD5SVV0_9FUNG</name>
<keyword evidence="4" id="KW-1185">Reference proteome</keyword>
<dbReference type="InterPro" id="IPR011990">
    <property type="entry name" value="TPR-like_helical_dom_sf"/>
</dbReference>
<evidence type="ECO:0000313" key="3">
    <source>
        <dbReference type="EMBL" id="KAJ3113066.1"/>
    </source>
</evidence>
<accession>A0AAD5SVV0</accession>
<dbReference type="EMBL" id="JADGJH010001479">
    <property type="protein sequence ID" value="KAJ3113066.1"/>
    <property type="molecule type" value="Genomic_DNA"/>
</dbReference>